<protein>
    <submittedName>
        <fullName evidence="1">Uncharacterized protein</fullName>
    </submittedName>
</protein>
<sequence>MSKMIYIISSPLLVHSSNTKSKLLEYSSKRNKEYSLRLILEIRKHLLATESDPEIRPINTYFTRMIIDANVAFEAVVNMDKFRKWIIQ</sequence>
<dbReference type="Proteomes" id="UP000278152">
    <property type="component" value="Chromosome"/>
</dbReference>
<gene>
    <name evidence="1" type="ORF">myaer102_27600</name>
</gene>
<evidence type="ECO:0000313" key="1">
    <source>
        <dbReference type="EMBL" id="BBH40208.1"/>
    </source>
</evidence>
<accession>A0A3G9JJS3</accession>
<proteinExistence type="predicted"/>
<organism evidence="1 2">
    <name type="scientific">Microcystis viridis NIES-102</name>
    <dbReference type="NCBI Taxonomy" id="213615"/>
    <lineage>
        <taxon>Bacteria</taxon>
        <taxon>Bacillati</taxon>
        <taxon>Cyanobacteriota</taxon>
        <taxon>Cyanophyceae</taxon>
        <taxon>Oscillatoriophycideae</taxon>
        <taxon>Chroococcales</taxon>
        <taxon>Microcystaceae</taxon>
        <taxon>Microcystis</taxon>
    </lineage>
</organism>
<evidence type="ECO:0000313" key="2">
    <source>
        <dbReference type="Proteomes" id="UP000278152"/>
    </source>
</evidence>
<reference evidence="1 2" key="1">
    <citation type="submission" date="2018-11" db="EMBL/GenBank/DDBJ databases">
        <title>Complete genome sequence of Microcystis aeruginosa NIES-102.</title>
        <authorList>
            <person name="Yamaguchi H."/>
            <person name="Suzuki S."/>
            <person name="Kawachi M."/>
        </authorList>
    </citation>
    <scope>NUCLEOTIDE SEQUENCE [LARGE SCALE GENOMIC DNA]</scope>
    <source>
        <strain evidence="1 2">NIES-102</strain>
    </source>
</reference>
<dbReference type="EMBL" id="AP019314">
    <property type="protein sequence ID" value="BBH40208.1"/>
    <property type="molecule type" value="Genomic_DNA"/>
</dbReference>
<dbReference type="AlphaFoldDB" id="A0A3G9JJS3"/>
<dbReference type="KEGG" id="mvz:myaer102_27600"/>
<name>A0A3G9JJS3_MICVR</name>